<evidence type="ECO:0000259" key="1">
    <source>
        <dbReference type="Pfam" id="PF00561"/>
    </source>
</evidence>
<dbReference type="PRINTS" id="PR00111">
    <property type="entry name" value="ABHYDROLASE"/>
</dbReference>
<dbReference type="AlphaFoldDB" id="A0A316FP80"/>
<proteinExistence type="predicted"/>
<dbReference type="SUPFAM" id="SSF53474">
    <property type="entry name" value="alpha/beta-Hydrolases"/>
    <property type="match status" value="1"/>
</dbReference>
<dbReference type="InterPro" id="IPR000073">
    <property type="entry name" value="AB_hydrolase_1"/>
</dbReference>
<accession>A0A316FP80</accession>
<dbReference type="Proteomes" id="UP000245697">
    <property type="component" value="Unassembled WGS sequence"/>
</dbReference>
<dbReference type="InterPro" id="IPR013595">
    <property type="entry name" value="Pept_S33_TAP-like_C"/>
</dbReference>
<comment type="caution">
    <text evidence="3">The sequence shown here is derived from an EMBL/GenBank/DDBJ whole genome shotgun (WGS) entry which is preliminary data.</text>
</comment>
<dbReference type="Gene3D" id="3.40.50.1820">
    <property type="entry name" value="alpha/beta hydrolase"/>
    <property type="match status" value="1"/>
</dbReference>
<dbReference type="PANTHER" id="PTHR43194:SF5">
    <property type="entry name" value="PIMELOYL-[ACYL-CARRIER PROTEIN] METHYL ESTER ESTERASE"/>
    <property type="match status" value="1"/>
</dbReference>
<organism evidence="3 4">
    <name type="scientific">Actinoplanes xinjiangensis</name>
    <dbReference type="NCBI Taxonomy" id="512350"/>
    <lineage>
        <taxon>Bacteria</taxon>
        <taxon>Bacillati</taxon>
        <taxon>Actinomycetota</taxon>
        <taxon>Actinomycetes</taxon>
        <taxon>Micromonosporales</taxon>
        <taxon>Micromonosporaceae</taxon>
        <taxon>Actinoplanes</taxon>
    </lineage>
</organism>
<dbReference type="Pfam" id="PF00561">
    <property type="entry name" value="Abhydrolase_1"/>
    <property type="match status" value="1"/>
</dbReference>
<dbReference type="Pfam" id="PF08386">
    <property type="entry name" value="Abhydrolase_4"/>
    <property type="match status" value="1"/>
</dbReference>
<evidence type="ECO:0000313" key="4">
    <source>
        <dbReference type="Proteomes" id="UP000245697"/>
    </source>
</evidence>
<dbReference type="InterPro" id="IPR050228">
    <property type="entry name" value="Carboxylesterase_BioH"/>
</dbReference>
<dbReference type="EMBL" id="QGGR01000004">
    <property type="protein sequence ID" value="PWK49480.1"/>
    <property type="molecule type" value="Genomic_DNA"/>
</dbReference>
<gene>
    <name evidence="3" type="ORF">BC793_104153</name>
</gene>
<reference evidence="3 4" key="1">
    <citation type="submission" date="2018-05" db="EMBL/GenBank/DDBJ databases">
        <title>Genomic Encyclopedia of Archaeal and Bacterial Type Strains, Phase II (KMG-II): from individual species to whole genera.</title>
        <authorList>
            <person name="Goeker M."/>
        </authorList>
    </citation>
    <scope>NUCLEOTIDE SEQUENCE [LARGE SCALE GENOMIC DNA]</scope>
    <source>
        <strain evidence="3 4">DSM 45184</strain>
    </source>
</reference>
<protein>
    <submittedName>
        <fullName evidence="3">Pimeloyl-ACP methyl ester carboxylesterase</fullName>
    </submittedName>
</protein>
<keyword evidence="4" id="KW-1185">Reference proteome</keyword>
<feature type="domain" description="Peptidase S33 tripeptidyl aminopeptidase-like C-terminal" evidence="2">
    <location>
        <begin position="180"/>
        <end position="237"/>
    </location>
</feature>
<evidence type="ECO:0000313" key="3">
    <source>
        <dbReference type="EMBL" id="PWK49480.1"/>
    </source>
</evidence>
<dbReference type="PANTHER" id="PTHR43194">
    <property type="entry name" value="HYDROLASE ALPHA/BETA FOLD FAMILY"/>
    <property type="match status" value="1"/>
</dbReference>
<sequence length="243" mass="25637">MDAAGLDLHVRQRVATDRTTPCVLLHGLAVSHRYLMPTARHLDGRSVFVPDLPGFGLSGRLRTVVDVGGHAATIAALLDRLGTGPAALVGHSFGCQVAVELATRRPDLVTSLVLVGPTTDPAAATSAAQLRRLARDLLHDDWRQTPILAADIRDAGPRRILRTLRHAVTDRIDAKLPTIRVPVLLVRGGLDPITPAAWLERAASITPYARTLTIDGAAHNAATTAGPRLAAAIHAHLGAGHPA</sequence>
<dbReference type="GO" id="GO:0003824">
    <property type="term" value="F:catalytic activity"/>
    <property type="evidence" value="ECO:0007669"/>
    <property type="project" value="UniProtKB-ARBA"/>
</dbReference>
<dbReference type="RefSeq" id="WP_109591786.1">
    <property type="nucleotide sequence ID" value="NZ_BONA01000025.1"/>
</dbReference>
<dbReference type="OrthoDB" id="9769541at2"/>
<feature type="domain" description="AB hydrolase-1" evidence="1">
    <location>
        <begin position="23"/>
        <end position="136"/>
    </location>
</feature>
<name>A0A316FP80_9ACTN</name>
<dbReference type="InterPro" id="IPR029058">
    <property type="entry name" value="AB_hydrolase_fold"/>
</dbReference>
<evidence type="ECO:0000259" key="2">
    <source>
        <dbReference type="Pfam" id="PF08386"/>
    </source>
</evidence>